<protein>
    <submittedName>
        <fullName evidence="1">Uncharacterized protein</fullName>
    </submittedName>
</protein>
<reference evidence="1 2" key="1">
    <citation type="submission" date="2020-08" db="EMBL/GenBank/DDBJ databases">
        <title>Sequencing the genomes of 1000 actinobacteria strains.</title>
        <authorList>
            <person name="Klenk H.-P."/>
        </authorList>
    </citation>
    <scope>NUCLEOTIDE SEQUENCE [LARGE SCALE GENOMIC DNA]</scope>
    <source>
        <strain evidence="1 2">DSM 43150</strain>
    </source>
</reference>
<gene>
    <name evidence="1" type="ORF">BJ964_006729</name>
</gene>
<sequence length="49" mass="5597">MAWVAVQVRRWLDDRLLGNVATLVIPPTEFLLAEAARPRERPSSYMGRS</sequence>
<evidence type="ECO:0000313" key="1">
    <source>
        <dbReference type="EMBL" id="MBB4752568.1"/>
    </source>
</evidence>
<organism evidence="1 2">
    <name type="scientific">Actinoplanes lobatus</name>
    <dbReference type="NCBI Taxonomy" id="113568"/>
    <lineage>
        <taxon>Bacteria</taxon>
        <taxon>Bacillati</taxon>
        <taxon>Actinomycetota</taxon>
        <taxon>Actinomycetes</taxon>
        <taxon>Micromonosporales</taxon>
        <taxon>Micromonosporaceae</taxon>
        <taxon>Actinoplanes</taxon>
    </lineage>
</organism>
<dbReference type="RefSeq" id="WP_188124391.1">
    <property type="nucleotide sequence ID" value="NZ_JACHNC010000001.1"/>
</dbReference>
<name>A0A7W7MJK9_9ACTN</name>
<proteinExistence type="predicted"/>
<accession>A0A7W7MJK9</accession>
<comment type="caution">
    <text evidence="1">The sequence shown here is derived from an EMBL/GenBank/DDBJ whole genome shotgun (WGS) entry which is preliminary data.</text>
</comment>
<dbReference type="AlphaFoldDB" id="A0A7W7MJK9"/>
<evidence type="ECO:0000313" key="2">
    <source>
        <dbReference type="Proteomes" id="UP000590511"/>
    </source>
</evidence>
<dbReference type="EMBL" id="JACHNC010000001">
    <property type="protein sequence ID" value="MBB4752568.1"/>
    <property type="molecule type" value="Genomic_DNA"/>
</dbReference>
<dbReference type="Proteomes" id="UP000590511">
    <property type="component" value="Unassembled WGS sequence"/>
</dbReference>